<reference evidence="2 3" key="1">
    <citation type="submission" date="2021-05" db="EMBL/GenBank/DDBJ databases">
        <title>Complete genome of Nocardioides aquaticus KCTC 9944T isolated from meromictic and hypersaline Ekho Lake, Antarctica.</title>
        <authorList>
            <person name="Hwang K."/>
            <person name="Kim K.M."/>
            <person name="Choe H."/>
        </authorList>
    </citation>
    <scope>NUCLEOTIDE SEQUENCE [LARGE SCALE GENOMIC DNA]</scope>
    <source>
        <strain evidence="2 3">KCTC 9944</strain>
    </source>
</reference>
<name>A0ABX8EDV7_9ACTN</name>
<dbReference type="InterPro" id="IPR003615">
    <property type="entry name" value="HNH_nuc"/>
</dbReference>
<protein>
    <recommendedName>
        <fullName evidence="1">DUF222 domain-containing protein</fullName>
    </recommendedName>
</protein>
<gene>
    <name evidence="2" type="ORF">ENKNEFLB_00467</name>
</gene>
<evidence type="ECO:0000313" key="3">
    <source>
        <dbReference type="Proteomes" id="UP000679307"/>
    </source>
</evidence>
<dbReference type="Pfam" id="PF02720">
    <property type="entry name" value="DUF222"/>
    <property type="match status" value="1"/>
</dbReference>
<organism evidence="2 3">
    <name type="scientific">Nocardioides aquaticus</name>
    <dbReference type="NCBI Taxonomy" id="160826"/>
    <lineage>
        <taxon>Bacteria</taxon>
        <taxon>Bacillati</taxon>
        <taxon>Actinomycetota</taxon>
        <taxon>Actinomycetes</taxon>
        <taxon>Propionibacteriales</taxon>
        <taxon>Nocardioidaceae</taxon>
        <taxon>Nocardioides</taxon>
    </lineage>
</organism>
<dbReference type="EMBL" id="CP075371">
    <property type="protein sequence ID" value="QVT78095.1"/>
    <property type="molecule type" value="Genomic_DNA"/>
</dbReference>
<dbReference type="CDD" id="cd00085">
    <property type="entry name" value="HNHc"/>
    <property type="match status" value="1"/>
</dbReference>
<proteinExistence type="predicted"/>
<dbReference type="InterPro" id="IPR003870">
    <property type="entry name" value="DUF222"/>
</dbReference>
<evidence type="ECO:0000259" key="1">
    <source>
        <dbReference type="Pfam" id="PF02720"/>
    </source>
</evidence>
<accession>A0ABX8EDV7</accession>
<evidence type="ECO:0000313" key="2">
    <source>
        <dbReference type="EMBL" id="QVT78095.1"/>
    </source>
</evidence>
<feature type="domain" description="DUF222" evidence="1">
    <location>
        <begin position="47"/>
        <end position="360"/>
    </location>
</feature>
<keyword evidence="3" id="KW-1185">Reference proteome</keyword>
<dbReference type="Proteomes" id="UP000679307">
    <property type="component" value="Chromosome"/>
</dbReference>
<sequence>MATDKDTTTGHPVPAGVRAVSAAVVALVERPLFALDAATTRDTILALAELKSRLASYEYAVLAHAEEVQVGADTGCTSTGVWAANATRSQKNVSAAQVRLATALETRWHRVRDALAAGSMNAEQVRVVVNALEDLPDDLDAGLVTRAEEALVGYAVEFAPQELRQLGAHILTLVAPEVGEEIDRKRLEAAEAKAAQKRRFSLSFDGHGTAHGRFTIPEVQAKMLQKLLYGFAAPGHVNCTPASDDPEGGKREWTKGRPSPQKLGEAFCELIENYPRNNAPKLGRTDGTFITTTTFDLLTTALGTATLDDGTPMTAAQAMRLACEARIIPVVLGGNGEVLHQGRARRRFTAAQTYALHARDKSCTAKGCDWPPGLCHAHHDKKFSEGGLTDIEDGRLLCPHHHARAHDPAYEMKVHADNKVTFHRRT</sequence>
<dbReference type="RefSeq" id="WP_214057727.1">
    <property type="nucleotide sequence ID" value="NZ_CP075371.1"/>
</dbReference>